<gene>
    <name evidence="1" type="ORF">IAD02_04700</name>
</gene>
<accession>A0A9D1FGY4</accession>
<reference evidence="1" key="2">
    <citation type="journal article" date="2021" name="PeerJ">
        <title>Extensive microbial diversity within the chicken gut microbiome revealed by metagenomics and culture.</title>
        <authorList>
            <person name="Gilroy R."/>
            <person name="Ravi A."/>
            <person name="Getino M."/>
            <person name="Pursley I."/>
            <person name="Horton D.L."/>
            <person name="Alikhan N.F."/>
            <person name="Baker D."/>
            <person name="Gharbi K."/>
            <person name="Hall N."/>
            <person name="Watson M."/>
            <person name="Adriaenssens E.M."/>
            <person name="Foster-Nyarko E."/>
            <person name="Jarju S."/>
            <person name="Secka A."/>
            <person name="Antonio M."/>
            <person name="Oren A."/>
            <person name="Chaudhuri R.R."/>
            <person name="La Ragione R."/>
            <person name="Hildebrand F."/>
            <person name="Pallen M.J."/>
        </authorList>
    </citation>
    <scope>NUCLEOTIDE SEQUENCE</scope>
    <source>
        <strain evidence="1">ChiGjej3B3-5194</strain>
    </source>
</reference>
<reference evidence="1" key="1">
    <citation type="submission" date="2020-10" db="EMBL/GenBank/DDBJ databases">
        <authorList>
            <person name="Gilroy R."/>
        </authorList>
    </citation>
    <scope>NUCLEOTIDE SEQUENCE</scope>
    <source>
        <strain evidence="1">ChiGjej3B3-5194</strain>
    </source>
</reference>
<name>A0A9D1FGY4_9PROT</name>
<comment type="caution">
    <text evidence="1">The sequence shown here is derived from an EMBL/GenBank/DDBJ whole genome shotgun (WGS) entry which is preliminary data.</text>
</comment>
<organism evidence="1 2">
    <name type="scientific">Candidatus Enterousia intestinigallinarum</name>
    <dbReference type="NCBI Taxonomy" id="2840790"/>
    <lineage>
        <taxon>Bacteria</taxon>
        <taxon>Pseudomonadati</taxon>
        <taxon>Pseudomonadota</taxon>
        <taxon>Alphaproteobacteria</taxon>
        <taxon>Candidatus Enterousia</taxon>
    </lineage>
</organism>
<dbReference type="AlphaFoldDB" id="A0A9D1FGY4"/>
<sequence length="144" mass="16214">MNYEEFLSLMQRHGTLFAPPATEQSIILANNALQRMRAAILPQPIIDFYIKCGGANLGTGYIFGPMEIARGTKYPIPSILQINMDLAGISRMHGKTIFGRNDLFWFAFDSFGKYVMLDNLTLNTMRTYDDAYRAMSDCLIAGKI</sequence>
<proteinExistence type="predicted"/>
<evidence type="ECO:0000313" key="1">
    <source>
        <dbReference type="EMBL" id="HIS71252.1"/>
    </source>
</evidence>
<dbReference type="Proteomes" id="UP000886742">
    <property type="component" value="Unassembled WGS sequence"/>
</dbReference>
<protein>
    <submittedName>
        <fullName evidence="1">Uncharacterized protein</fullName>
    </submittedName>
</protein>
<dbReference type="EMBL" id="DVJI01000013">
    <property type="protein sequence ID" value="HIS71252.1"/>
    <property type="molecule type" value="Genomic_DNA"/>
</dbReference>
<evidence type="ECO:0000313" key="2">
    <source>
        <dbReference type="Proteomes" id="UP000886742"/>
    </source>
</evidence>